<name>A0A9P9YW51_9MUSC</name>
<dbReference type="EMBL" id="JAMKOV010000002">
    <property type="protein sequence ID" value="KAI8043769.1"/>
    <property type="molecule type" value="Genomic_DNA"/>
</dbReference>
<protein>
    <submittedName>
        <fullName evidence="1">Uncharacterized protein</fullName>
    </submittedName>
</protein>
<organism evidence="1 2">
    <name type="scientific">Drosophila gunungcola</name>
    <name type="common">fruit fly</name>
    <dbReference type="NCBI Taxonomy" id="103775"/>
    <lineage>
        <taxon>Eukaryota</taxon>
        <taxon>Metazoa</taxon>
        <taxon>Ecdysozoa</taxon>
        <taxon>Arthropoda</taxon>
        <taxon>Hexapoda</taxon>
        <taxon>Insecta</taxon>
        <taxon>Pterygota</taxon>
        <taxon>Neoptera</taxon>
        <taxon>Endopterygota</taxon>
        <taxon>Diptera</taxon>
        <taxon>Brachycera</taxon>
        <taxon>Muscomorpha</taxon>
        <taxon>Ephydroidea</taxon>
        <taxon>Drosophilidae</taxon>
        <taxon>Drosophila</taxon>
        <taxon>Sophophora</taxon>
    </lineage>
</organism>
<accession>A0A9P9YW51</accession>
<comment type="caution">
    <text evidence="1">The sequence shown here is derived from an EMBL/GenBank/DDBJ whole genome shotgun (WGS) entry which is preliminary data.</text>
</comment>
<proteinExistence type="predicted"/>
<sequence>MLSEALQRIFSAILNCTYVLMCTHVEITAISSRQKLCTERAKNCEASHRIKFVDSDCNLVE</sequence>
<keyword evidence="2" id="KW-1185">Reference proteome</keyword>
<evidence type="ECO:0000313" key="2">
    <source>
        <dbReference type="Proteomes" id="UP001059596"/>
    </source>
</evidence>
<dbReference type="Proteomes" id="UP001059596">
    <property type="component" value="Unassembled WGS sequence"/>
</dbReference>
<dbReference type="AlphaFoldDB" id="A0A9P9YW51"/>
<gene>
    <name evidence="1" type="ORF">M5D96_005107</name>
</gene>
<feature type="non-terminal residue" evidence="1">
    <location>
        <position position="61"/>
    </location>
</feature>
<evidence type="ECO:0000313" key="1">
    <source>
        <dbReference type="EMBL" id="KAI8043769.1"/>
    </source>
</evidence>
<reference evidence="1" key="1">
    <citation type="journal article" date="2023" name="Genome Biol. Evol.">
        <title>Long-read-based Genome Assembly of Drosophila gunungcola Reveals Fewer Chemosensory Genes in Flower-breeding Species.</title>
        <authorList>
            <person name="Negi A."/>
            <person name="Liao B.Y."/>
            <person name="Yeh S.D."/>
        </authorList>
    </citation>
    <scope>NUCLEOTIDE SEQUENCE</scope>
    <source>
        <strain evidence="1">Sukarami</strain>
    </source>
</reference>